<evidence type="ECO:0000256" key="1">
    <source>
        <dbReference type="SAM" id="MobiDB-lite"/>
    </source>
</evidence>
<keyword evidence="2" id="KW-0472">Membrane</keyword>
<dbReference type="RefSeq" id="XP_035687213.1">
    <property type="nucleotide sequence ID" value="XM_035831320.1"/>
</dbReference>
<dbReference type="AlphaFoldDB" id="A0A9J7LR91"/>
<dbReference type="Gene3D" id="2.60.220.30">
    <property type="match status" value="1"/>
</dbReference>
<proteinExistence type="predicted"/>
<accession>A0A9J7LR91</accession>
<sequence>MSVTSIILSLWKALSPRTLKCRFVAYVRRYEENIDFHVVCRDECVETDDYLPGFIMCGNQAATVPLISGDALYVSVRILEGQKRSEQMVLHPQQCRGKNGQSVQMWLNSPNIKPVMGEVVITSLRTSTTVCIFTFQEVTAFPRTTIASRKRSSGSPPTLAMSQYEVVMPEKADWQQKGDYDSKLRKGTTTASQKRASGRFVPVRVITLDEMDRPGWQQKDDGDSISKGGDKDTKPTTERPIHYGHGRRLMIATLVALFVGAFWAVTIFMQDLYMLTDQHTSIPVPVAPFTIRSYVVGTEGRVIQEYGGVKLIFPQGCVSEERVISVEVDVMPIDDLVNQKFQALSAVITVKQSQTTPFLKPVTVTLPWMWRKYTFLPEVNTTLMHFQPNHGLPIVLISTNLTTR</sequence>
<evidence type="ECO:0000313" key="3">
    <source>
        <dbReference type="Proteomes" id="UP000001554"/>
    </source>
</evidence>
<feature type="transmembrane region" description="Helical" evidence="2">
    <location>
        <begin position="249"/>
        <end position="269"/>
    </location>
</feature>
<dbReference type="GeneID" id="118423241"/>
<reference evidence="3" key="1">
    <citation type="journal article" date="2020" name="Nat. Ecol. Evol.">
        <title>Deeply conserved synteny resolves early events in vertebrate evolution.</title>
        <authorList>
            <person name="Simakov O."/>
            <person name="Marletaz F."/>
            <person name="Yue J.X."/>
            <person name="O'Connell B."/>
            <person name="Jenkins J."/>
            <person name="Brandt A."/>
            <person name="Calef R."/>
            <person name="Tung C.H."/>
            <person name="Huang T.K."/>
            <person name="Schmutz J."/>
            <person name="Satoh N."/>
            <person name="Yu J.K."/>
            <person name="Putnam N.H."/>
            <person name="Green R.E."/>
            <person name="Rokhsar D.S."/>
        </authorList>
    </citation>
    <scope>NUCLEOTIDE SEQUENCE [LARGE SCALE GENOMIC DNA]</scope>
    <source>
        <strain evidence="3">S238N-H82</strain>
    </source>
</reference>
<evidence type="ECO:0000313" key="4">
    <source>
        <dbReference type="RefSeq" id="XP_035687213.1"/>
    </source>
</evidence>
<feature type="region of interest" description="Disordered" evidence="1">
    <location>
        <begin position="212"/>
        <end position="240"/>
    </location>
</feature>
<name>A0A9J7LR91_BRAFL</name>
<reference evidence="4" key="2">
    <citation type="submission" date="2025-08" db="UniProtKB">
        <authorList>
            <consortium name="RefSeq"/>
        </authorList>
    </citation>
    <scope>IDENTIFICATION</scope>
    <source>
        <strain evidence="4">S238N-H82</strain>
        <tissue evidence="4">Testes</tissue>
    </source>
</reference>
<dbReference type="Proteomes" id="UP000001554">
    <property type="component" value="Chromosome 9"/>
</dbReference>
<gene>
    <name evidence="4" type="primary">LOC118423241</name>
</gene>
<keyword evidence="3" id="KW-1185">Reference proteome</keyword>
<keyword evidence="2" id="KW-1133">Transmembrane helix</keyword>
<dbReference type="KEGG" id="bfo:118423241"/>
<evidence type="ECO:0000256" key="2">
    <source>
        <dbReference type="SAM" id="Phobius"/>
    </source>
</evidence>
<organism evidence="3 4">
    <name type="scientific">Branchiostoma floridae</name>
    <name type="common">Florida lancelet</name>
    <name type="synonym">Amphioxus</name>
    <dbReference type="NCBI Taxonomy" id="7739"/>
    <lineage>
        <taxon>Eukaryota</taxon>
        <taxon>Metazoa</taxon>
        <taxon>Chordata</taxon>
        <taxon>Cephalochordata</taxon>
        <taxon>Leptocardii</taxon>
        <taxon>Amphioxiformes</taxon>
        <taxon>Branchiostomatidae</taxon>
        <taxon>Branchiostoma</taxon>
    </lineage>
</organism>
<keyword evidence="2" id="KW-0812">Transmembrane</keyword>
<protein>
    <submittedName>
        <fullName evidence="4">Uncharacterized protein LOC118423241</fullName>
    </submittedName>
</protein>